<dbReference type="Gene3D" id="3.10.110.10">
    <property type="entry name" value="Ubiquitin Conjugating Enzyme"/>
    <property type="match status" value="1"/>
</dbReference>
<dbReference type="SMART" id="SM00591">
    <property type="entry name" value="RWD"/>
    <property type="match status" value="1"/>
</dbReference>
<dbReference type="Pfam" id="PF06544">
    <property type="entry name" value="Prp3_C"/>
    <property type="match status" value="1"/>
</dbReference>
<dbReference type="PANTHER" id="PTHR15955:SF8">
    <property type="entry name" value="RWD DOMAIN-CONTAINING PROTEIN 2B-RELATED"/>
    <property type="match status" value="1"/>
</dbReference>
<dbReference type="InterPro" id="IPR006575">
    <property type="entry name" value="RWD_dom"/>
</dbReference>
<protein>
    <recommendedName>
        <fullName evidence="1">RWD domain-containing protein</fullName>
    </recommendedName>
</protein>
<evidence type="ECO:0000259" key="1">
    <source>
        <dbReference type="PROSITE" id="PS50908"/>
    </source>
</evidence>
<comment type="caution">
    <text evidence="2">The sequence shown here is derived from an EMBL/GenBank/DDBJ whole genome shotgun (WGS) entry which is preliminary data.</text>
</comment>
<feature type="domain" description="RWD" evidence="1">
    <location>
        <begin position="12"/>
        <end position="131"/>
    </location>
</feature>
<dbReference type="AlphaFoldDB" id="A0A401NW14"/>
<dbReference type="InterPro" id="IPR016135">
    <property type="entry name" value="UBQ-conjugating_enzyme/RWD"/>
</dbReference>
<dbReference type="PANTHER" id="PTHR15955">
    <property type="entry name" value="RWD DOMAIN CONTAINING PROTEIN 2"/>
    <property type="match status" value="1"/>
</dbReference>
<dbReference type="InterPro" id="IPR059181">
    <property type="entry name" value="RWDD2A-B_C"/>
</dbReference>
<dbReference type="Proteomes" id="UP000288216">
    <property type="component" value="Unassembled WGS sequence"/>
</dbReference>
<sequence length="291" mass="33306">MTSPANAEAQISELDLLFSMFPNELLVDDQLAFADLGEYAQGKILNPPTSRLQFTVHLQLDAPNEVCVLSCAFPPNYPAVVPEISTRSDAIYRTQQAQLNMDLHEYLQENCCGEICVLNAIEWIKDHAAAYMSKETIPSEKRQPANRTKDVICTRLWIYSHHIYNKEKRKNILEWAKELSLTGFSMPGKPGVICVEGAQSACEEYWTRAKRLTWKRILIRHREDAILDITNIGVDAAIQMFRKFTDFEEKIFDVRGTKGNHMDLGQLYQFLNERECGDIFQLYFGVEGKTS</sequence>
<dbReference type="SUPFAM" id="SSF54495">
    <property type="entry name" value="UBC-like"/>
    <property type="match status" value="1"/>
</dbReference>
<dbReference type="Pfam" id="PF05773">
    <property type="entry name" value="RWD"/>
    <property type="match status" value="1"/>
</dbReference>
<dbReference type="PIRSF" id="PIRSF038021">
    <property type="entry name" value="UCP038021_RWDD2"/>
    <property type="match status" value="1"/>
</dbReference>
<accession>A0A401NW14</accession>
<evidence type="ECO:0000313" key="3">
    <source>
        <dbReference type="Proteomes" id="UP000288216"/>
    </source>
</evidence>
<dbReference type="OrthoDB" id="432412at2759"/>
<gene>
    <name evidence="2" type="ORF">scyTo_0004711</name>
</gene>
<keyword evidence="3" id="KW-1185">Reference proteome</keyword>
<dbReference type="PROSITE" id="PS50908">
    <property type="entry name" value="RWD"/>
    <property type="match status" value="1"/>
</dbReference>
<reference evidence="2 3" key="1">
    <citation type="journal article" date="2018" name="Nat. Ecol. Evol.">
        <title>Shark genomes provide insights into elasmobranch evolution and the origin of vertebrates.</title>
        <authorList>
            <person name="Hara Y"/>
            <person name="Yamaguchi K"/>
            <person name="Onimaru K"/>
            <person name="Kadota M"/>
            <person name="Koyanagi M"/>
            <person name="Keeley SD"/>
            <person name="Tatsumi K"/>
            <person name="Tanaka K"/>
            <person name="Motone F"/>
            <person name="Kageyama Y"/>
            <person name="Nozu R"/>
            <person name="Adachi N"/>
            <person name="Nishimura O"/>
            <person name="Nakagawa R"/>
            <person name="Tanegashima C"/>
            <person name="Kiyatake I"/>
            <person name="Matsumoto R"/>
            <person name="Murakumo K"/>
            <person name="Nishida K"/>
            <person name="Terakita A"/>
            <person name="Kuratani S"/>
            <person name="Sato K"/>
            <person name="Hyodo S Kuraku.S."/>
        </authorList>
    </citation>
    <scope>NUCLEOTIDE SEQUENCE [LARGE SCALE GENOMIC DNA]</scope>
</reference>
<proteinExistence type="predicted"/>
<organism evidence="2 3">
    <name type="scientific">Scyliorhinus torazame</name>
    <name type="common">Cloudy catshark</name>
    <name type="synonym">Catulus torazame</name>
    <dbReference type="NCBI Taxonomy" id="75743"/>
    <lineage>
        <taxon>Eukaryota</taxon>
        <taxon>Metazoa</taxon>
        <taxon>Chordata</taxon>
        <taxon>Craniata</taxon>
        <taxon>Vertebrata</taxon>
        <taxon>Chondrichthyes</taxon>
        <taxon>Elasmobranchii</taxon>
        <taxon>Galeomorphii</taxon>
        <taxon>Galeoidea</taxon>
        <taxon>Carcharhiniformes</taxon>
        <taxon>Scyliorhinidae</taxon>
        <taxon>Scyliorhinus</taxon>
    </lineage>
</organism>
<dbReference type="EMBL" id="BFAA01001413">
    <property type="protein sequence ID" value="GCB65073.1"/>
    <property type="molecule type" value="Genomic_DNA"/>
</dbReference>
<dbReference type="OMA" id="IDAYMSF"/>
<dbReference type="CDD" id="cd24163">
    <property type="entry name" value="RWDD2_C"/>
    <property type="match status" value="1"/>
</dbReference>
<dbReference type="InterPro" id="IPR017359">
    <property type="entry name" value="Phi-like"/>
</dbReference>
<name>A0A401NW14_SCYTO</name>
<dbReference type="InterPro" id="IPR010541">
    <property type="entry name" value="Prp3_C"/>
</dbReference>
<dbReference type="CDD" id="cd23829">
    <property type="entry name" value="RWD_RWDD2"/>
    <property type="match status" value="1"/>
</dbReference>
<evidence type="ECO:0000313" key="2">
    <source>
        <dbReference type="EMBL" id="GCB65073.1"/>
    </source>
</evidence>
<dbReference type="STRING" id="75743.A0A401NW14"/>